<accession>A0A1D1VVW5</accession>
<dbReference type="Proteomes" id="UP000186922">
    <property type="component" value="Unassembled WGS sequence"/>
</dbReference>
<keyword evidence="3" id="KW-1185">Reference proteome</keyword>
<reference evidence="2 3" key="1">
    <citation type="journal article" date="2016" name="Nat. Commun.">
        <title>Extremotolerant tardigrade genome and improved radiotolerance of human cultured cells by tardigrade-unique protein.</title>
        <authorList>
            <person name="Hashimoto T."/>
            <person name="Horikawa D.D."/>
            <person name="Saito Y."/>
            <person name="Kuwahara H."/>
            <person name="Kozuka-Hata H."/>
            <person name="Shin-I T."/>
            <person name="Minakuchi Y."/>
            <person name="Ohishi K."/>
            <person name="Motoyama A."/>
            <person name="Aizu T."/>
            <person name="Enomoto A."/>
            <person name="Kondo K."/>
            <person name="Tanaka S."/>
            <person name="Hara Y."/>
            <person name="Koshikawa S."/>
            <person name="Sagara H."/>
            <person name="Miura T."/>
            <person name="Yokobori S."/>
            <person name="Miyagawa K."/>
            <person name="Suzuki Y."/>
            <person name="Kubo T."/>
            <person name="Oyama M."/>
            <person name="Kohara Y."/>
            <person name="Fujiyama A."/>
            <person name="Arakawa K."/>
            <person name="Katayama T."/>
            <person name="Toyoda A."/>
            <person name="Kunieda T."/>
        </authorList>
    </citation>
    <scope>NUCLEOTIDE SEQUENCE [LARGE SCALE GENOMIC DNA]</scope>
    <source>
        <strain evidence="2 3">YOKOZUNA-1</strain>
    </source>
</reference>
<protein>
    <submittedName>
        <fullName evidence="2">Uncharacterized protein</fullName>
    </submittedName>
</protein>
<gene>
    <name evidence="2" type="primary">RvY_15709</name>
    <name evidence="2" type="synonym">RvY_15709.2</name>
    <name evidence="2" type="ORF">RvY_15709-2</name>
</gene>
<evidence type="ECO:0000256" key="1">
    <source>
        <dbReference type="SAM" id="MobiDB-lite"/>
    </source>
</evidence>
<dbReference type="EMBL" id="BDGG01000012">
    <property type="protein sequence ID" value="GAV05607.1"/>
    <property type="molecule type" value="Genomic_DNA"/>
</dbReference>
<comment type="caution">
    <text evidence="2">The sequence shown here is derived from an EMBL/GenBank/DDBJ whole genome shotgun (WGS) entry which is preliminary data.</text>
</comment>
<proteinExistence type="predicted"/>
<sequence>MKFHIRIVAPTSEPSGVTSGRLFDGLSGSEHTMEELFEDVFRPRKAEYEKLRSPTAISTPSPLIRLATKSPTRCAPSVVQVRQSRPDHGRRLGLSRTPRARTQVAVLLR</sequence>
<feature type="region of interest" description="Disordered" evidence="1">
    <location>
        <begin position="74"/>
        <end position="93"/>
    </location>
</feature>
<evidence type="ECO:0000313" key="3">
    <source>
        <dbReference type="Proteomes" id="UP000186922"/>
    </source>
</evidence>
<name>A0A1D1VVW5_RAMVA</name>
<dbReference type="AlphaFoldDB" id="A0A1D1VVW5"/>
<organism evidence="2 3">
    <name type="scientific">Ramazzottius varieornatus</name>
    <name type="common">Water bear</name>
    <name type="synonym">Tardigrade</name>
    <dbReference type="NCBI Taxonomy" id="947166"/>
    <lineage>
        <taxon>Eukaryota</taxon>
        <taxon>Metazoa</taxon>
        <taxon>Ecdysozoa</taxon>
        <taxon>Tardigrada</taxon>
        <taxon>Eutardigrada</taxon>
        <taxon>Parachela</taxon>
        <taxon>Hypsibioidea</taxon>
        <taxon>Ramazzottiidae</taxon>
        <taxon>Ramazzottius</taxon>
    </lineage>
</organism>
<evidence type="ECO:0000313" key="2">
    <source>
        <dbReference type="EMBL" id="GAV05607.1"/>
    </source>
</evidence>